<comment type="caution">
    <text evidence="1">The sequence shown here is derived from an EMBL/GenBank/DDBJ whole genome shotgun (WGS) entry which is preliminary data.</text>
</comment>
<keyword evidence="2" id="KW-1185">Reference proteome</keyword>
<gene>
    <name evidence="1" type="ORF">MLD38_003454</name>
</gene>
<dbReference type="Proteomes" id="UP001057402">
    <property type="component" value="Chromosome 2"/>
</dbReference>
<dbReference type="EMBL" id="CM042881">
    <property type="protein sequence ID" value="KAI4385427.1"/>
    <property type="molecule type" value="Genomic_DNA"/>
</dbReference>
<sequence length="79" mass="9077">MDRTGTDPLSEILGFPEFVSELRLDEILDLIQEQCTRPNVFLDYGLGDSPFGEDVKTNGGMRTMTGRFHLRLPLHRVRR</sequence>
<accession>A0ACB9S3Z0</accession>
<name>A0ACB9S3Z0_9MYRT</name>
<evidence type="ECO:0000313" key="2">
    <source>
        <dbReference type="Proteomes" id="UP001057402"/>
    </source>
</evidence>
<organism evidence="1 2">
    <name type="scientific">Melastoma candidum</name>
    <dbReference type="NCBI Taxonomy" id="119954"/>
    <lineage>
        <taxon>Eukaryota</taxon>
        <taxon>Viridiplantae</taxon>
        <taxon>Streptophyta</taxon>
        <taxon>Embryophyta</taxon>
        <taxon>Tracheophyta</taxon>
        <taxon>Spermatophyta</taxon>
        <taxon>Magnoliopsida</taxon>
        <taxon>eudicotyledons</taxon>
        <taxon>Gunneridae</taxon>
        <taxon>Pentapetalae</taxon>
        <taxon>rosids</taxon>
        <taxon>malvids</taxon>
        <taxon>Myrtales</taxon>
        <taxon>Melastomataceae</taxon>
        <taxon>Melastomatoideae</taxon>
        <taxon>Melastomateae</taxon>
        <taxon>Melastoma</taxon>
    </lineage>
</organism>
<proteinExistence type="predicted"/>
<evidence type="ECO:0000313" key="1">
    <source>
        <dbReference type="EMBL" id="KAI4385427.1"/>
    </source>
</evidence>
<protein>
    <submittedName>
        <fullName evidence="1">Uncharacterized protein</fullName>
    </submittedName>
</protein>
<reference evidence="2" key="1">
    <citation type="journal article" date="2023" name="Front. Plant Sci.">
        <title>Chromosomal-level genome assembly of Melastoma candidum provides insights into trichome evolution.</title>
        <authorList>
            <person name="Zhong Y."/>
            <person name="Wu W."/>
            <person name="Sun C."/>
            <person name="Zou P."/>
            <person name="Liu Y."/>
            <person name="Dai S."/>
            <person name="Zhou R."/>
        </authorList>
    </citation>
    <scope>NUCLEOTIDE SEQUENCE [LARGE SCALE GENOMIC DNA]</scope>
</reference>